<organism evidence="1 2">
    <name type="scientific">Aristaeella lactis</name>
    <dbReference type="NCBI Taxonomy" id="3046383"/>
    <lineage>
        <taxon>Bacteria</taxon>
        <taxon>Bacillati</taxon>
        <taxon>Bacillota</taxon>
        <taxon>Clostridia</taxon>
        <taxon>Eubacteriales</taxon>
        <taxon>Aristaeellaceae</taxon>
        <taxon>Aristaeella</taxon>
    </lineage>
</organism>
<evidence type="ECO:0000313" key="1">
    <source>
        <dbReference type="EMBL" id="SMC91056.1"/>
    </source>
</evidence>
<name>A0AC61PQD8_9FIRM</name>
<gene>
    <name evidence="1" type="ORF">SAMN06297397_3100</name>
</gene>
<reference evidence="1" key="1">
    <citation type="submission" date="2017-04" db="EMBL/GenBank/DDBJ databases">
        <authorList>
            <person name="Varghese N."/>
            <person name="Submissions S."/>
        </authorList>
    </citation>
    <scope>NUCLEOTIDE SEQUENCE</scope>
    <source>
        <strain evidence="1">WTE2008</strain>
    </source>
</reference>
<proteinExistence type="predicted"/>
<dbReference type="EMBL" id="FWXZ01000009">
    <property type="protein sequence ID" value="SMC91056.1"/>
    <property type="molecule type" value="Genomic_DNA"/>
</dbReference>
<sequence length="540" mass="59958">MKDRKPGSSMAFRLIGSIVLLLAVFGIVVSSLGFLIFTNSIVEEYTGSTYRMADTATALVNGNHLDAYLAGEETAEYEQTRGWLDSYCRSMGVSLIYVIRVDRNDYGSFVSVFNAVNNSVDNTAYTEWECGYRRNATNKEYSAKYRALYEKESVHETIFRRSTTGAIHPHITSMVPVRNDAGEVEAILCIQRPIREIDDARRPYLITVGIITVLMAAAAALLAALYLRKQFVRPIRRISDEATRFARENTLAEPLGQISRYSEISSLAGSIDTMEKDMVKYIDNLTTITADKERIVTELNLARTIQANSIPNVFPAFPDRKDLDIFASMTPARQVGGDFYNFFFVDSDHLAMVIGDVSGKGIPAALFMMVTNILISDRTMMGGTPGEILTFVNQSICEHNKAEMFVTVWLGILEVSTGKLTASNAGHEYPVLLRAGGCFELLKDKHGFVVGGMDGIVYKDYELRLQPGDKLFVYTDGVPEASDADHRLFGTERMISALNTDPAASPEQILGNVRAAVDHFVKDAEQFDDLTMLCVELKEN</sequence>
<evidence type="ECO:0000313" key="2">
    <source>
        <dbReference type="Proteomes" id="UP000192328"/>
    </source>
</evidence>
<dbReference type="Proteomes" id="UP000192328">
    <property type="component" value="Unassembled WGS sequence"/>
</dbReference>
<keyword evidence="2" id="KW-1185">Reference proteome</keyword>
<accession>A0AC61PQD8</accession>
<comment type="caution">
    <text evidence="1">The sequence shown here is derived from an EMBL/GenBank/DDBJ whole genome shotgun (WGS) entry which is preliminary data.</text>
</comment>
<protein>
    <submittedName>
        <fullName evidence="1">Sigma-B regulation protein RsbU (Phosphoserine phosphatase)</fullName>
    </submittedName>
</protein>